<proteinExistence type="inferred from homology"/>
<dbReference type="InterPro" id="IPR002421">
    <property type="entry name" value="5-3_exonuclease"/>
</dbReference>
<keyword evidence="11 16" id="KW-0239">DNA-directed DNA polymerase</keyword>
<evidence type="ECO:0000256" key="15">
    <source>
        <dbReference type="NCBIfam" id="TIGR00593"/>
    </source>
</evidence>
<dbReference type="Pfam" id="PF02739">
    <property type="entry name" value="5_3_exonuc_N"/>
    <property type="match status" value="1"/>
</dbReference>
<dbReference type="SMART" id="SM00482">
    <property type="entry name" value="POLAc"/>
    <property type="match status" value="1"/>
</dbReference>
<evidence type="ECO:0000256" key="12">
    <source>
        <dbReference type="ARBA" id="ARBA00023125"/>
    </source>
</evidence>
<dbReference type="GO" id="GO:0003677">
    <property type="term" value="F:DNA binding"/>
    <property type="evidence" value="ECO:0007669"/>
    <property type="project" value="UniProtKB-UniRule"/>
</dbReference>
<dbReference type="PRINTS" id="PR00868">
    <property type="entry name" value="DNAPOLI"/>
</dbReference>
<dbReference type="SUPFAM" id="SSF56672">
    <property type="entry name" value="DNA/RNA polymerases"/>
    <property type="match status" value="1"/>
</dbReference>
<evidence type="ECO:0000256" key="7">
    <source>
        <dbReference type="ARBA" id="ARBA00022722"/>
    </source>
</evidence>
<dbReference type="FunFam" id="1.10.150.20:FF:000003">
    <property type="entry name" value="DNA polymerase I"/>
    <property type="match status" value="1"/>
</dbReference>
<dbReference type="RefSeq" id="WP_068369871.1">
    <property type="nucleotide sequence ID" value="NZ_CAMYBE010000033.1"/>
</dbReference>
<dbReference type="InterPro" id="IPR043502">
    <property type="entry name" value="DNA/RNA_pol_sf"/>
</dbReference>
<dbReference type="Pfam" id="PF00476">
    <property type="entry name" value="DNA_pol_A"/>
    <property type="match status" value="1"/>
</dbReference>
<evidence type="ECO:0000256" key="4">
    <source>
        <dbReference type="ARBA" id="ARBA00022679"/>
    </source>
</evidence>
<evidence type="ECO:0000256" key="10">
    <source>
        <dbReference type="ARBA" id="ARBA00022839"/>
    </source>
</evidence>
<dbReference type="PATRIC" id="fig|755172.3.peg.1729"/>
<gene>
    <name evidence="16" type="primary">polA</name>
    <name evidence="19" type="ORF">HMPREF1863_01772</name>
</gene>
<dbReference type="AlphaFoldDB" id="A0A134AC19"/>
<dbReference type="Gene3D" id="3.30.420.10">
    <property type="entry name" value="Ribonuclease H-like superfamily/Ribonuclease H"/>
    <property type="match status" value="1"/>
</dbReference>
<keyword evidence="6 16" id="KW-0235">DNA replication</keyword>
<dbReference type="Pfam" id="PF01367">
    <property type="entry name" value="5_3_exonuc"/>
    <property type="match status" value="1"/>
</dbReference>
<dbReference type="GO" id="GO:0008409">
    <property type="term" value="F:5'-3' exonuclease activity"/>
    <property type="evidence" value="ECO:0007669"/>
    <property type="project" value="UniProtKB-UniRule"/>
</dbReference>
<comment type="catalytic activity">
    <reaction evidence="14 16">
        <text>DNA(n) + a 2'-deoxyribonucleoside 5'-triphosphate = DNA(n+1) + diphosphate</text>
        <dbReference type="Rhea" id="RHEA:22508"/>
        <dbReference type="Rhea" id="RHEA-COMP:17339"/>
        <dbReference type="Rhea" id="RHEA-COMP:17340"/>
        <dbReference type="ChEBI" id="CHEBI:33019"/>
        <dbReference type="ChEBI" id="CHEBI:61560"/>
        <dbReference type="ChEBI" id="CHEBI:173112"/>
        <dbReference type="EC" id="2.7.7.7"/>
    </reaction>
</comment>
<keyword evidence="8 16" id="KW-0227">DNA damage</keyword>
<dbReference type="InterPro" id="IPR019760">
    <property type="entry name" value="DNA-dir_DNA_pol_A_CS"/>
</dbReference>
<dbReference type="SMART" id="SM00475">
    <property type="entry name" value="53EXOc"/>
    <property type="match status" value="1"/>
</dbReference>
<dbReference type="FunFam" id="1.20.1060.10:FF:000001">
    <property type="entry name" value="DNA polymerase I"/>
    <property type="match status" value="1"/>
</dbReference>
<dbReference type="InterPro" id="IPR054690">
    <property type="entry name" value="DNA_polI_exonuclease"/>
</dbReference>
<dbReference type="OrthoDB" id="9806424at2"/>
<accession>A0A134AC19</accession>
<dbReference type="CDD" id="cd09859">
    <property type="entry name" value="PIN_53EXO"/>
    <property type="match status" value="1"/>
</dbReference>
<dbReference type="NCBIfam" id="NF004397">
    <property type="entry name" value="PRK05755.1"/>
    <property type="match status" value="1"/>
</dbReference>
<dbReference type="SUPFAM" id="SSF47807">
    <property type="entry name" value="5' to 3' exonuclease, C-terminal subdomain"/>
    <property type="match status" value="1"/>
</dbReference>
<evidence type="ECO:0000256" key="5">
    <source>
        <dbReference type="ARBA" id="ARBA00022695"/>
    </source>
</evidence>
<evidence type="ECO:0000256" key="14">
    <source>
        <dbReference type="ARBA" id="ARBA00049244"/>
    </source>
</evidence>
<evidence type="ECO:0000313" key="20">
    <source>
        <dbReference type="Proteomes" id="UP000070442"/>
    </source>
</evidence>
<dbReference type="InterPro" id="IPR020045">
    <property type="entry name" value="DNA_polI_H3TH"/>
</dbReference>
<keyword evidence="5 16" id="KW-0548">Nucleotidyltransferase</keyword>
<evidence type="ECO:0000256" key="13">
    <source>
        <dbReference type="ARBA" id="ARBA00023204"/>
    </source>
</evidence>
<dbReference type="InterPro" id="IPR036279">
    <property type="entry name" value="5-3_exonuclease_C_sf"/>
</dbReference>
<reference evidence="20" key="1">
    <citation type="submission" date="2016-01" db="EMBL/GenBank/DDBJ databases">
        <authorList>
            <person name="Mitreva M."/>
            <person name="Pepin K.H."/>
            <person name="Mihindukulasuriya K.A."/>
            <person name="Fulton R."/>
            <person name="Fronick C."/>
            <person name="O'Laughlin M."/>
            <person name="Miner T."/>
            <person name="Herter B."/>
            <person name="Rosa B.A."/>
            <person name="Cordes M."/>
            <person name="Tomlinson C."/>
            <person name="Wollam A."/>
            <person name="Palsikar V.B."/>
            <person name="Mardis E.R."/>
            <person name="Wilson R.K."/>
        </authorList>
    </citation>
    <scope>NUCLEOTIDE SEQUENCE [LARGE SCALE GENOMIC DNA]</scope>
    <source>
        <strain evidence="20">DNF00729</strain>
    </source>
</reference>
<keyword evidence="9 16" id="KW-0378">Hydrolase</keyword>
<dbReference type="PANTHER" id="PTHR10133:SF27">
    <property type="entry name" value="DNA POLYMERASE NU"/>
    <property type="match status" value="1"/>
</dbReference>
<dbReference type="InterPro" id="IPR029060">
    <property type="entry name" value="PIN-like_dom_sf"/>
</dbReference>
<dbReference type="NCBIfam" id="TIGR00593">
    <property type="entry name" value="pola"/>
    <property type="match status" value="1"/>
</dbReference>
<dbReference type="GO" id="GO:0006302">
    <property type="term" value="P:double-strand break repair"/>
    <property type="evidence" value="ECO:0007669"/>
    <property type="project" value="TreeGrafter"/>
</dbReference>
<dbReference type="Proteomes" id="UP000070442">
    <property type="component" value="Unassembled WGS sequence"/>
</dbReference>
<feature type="domain" description="DNA-directed DNA polymerase family A palm" evidence="18">
    <location>
        <begin position="637"/>
        <end position="843"/>
    </location>
</feature>
<evidence type="ECO:0000256" key="3">
    <source>
        <dbReference type="ARBA" id="ARBA00020311"/>
    </source>
</evidence>
<comment type="subunit">
    <text evidence="16">Single-chain monomer with multiple functions.</text>
</comment>
<dbReference type="CDD" id="cd09898">
    <property type="entry name" value="H3TH_53EXO"/>
    <property type="match status" value="1"/>
</dbReference>
<dbReference type="Pfam" id="PF22619">
    <property type="entry name" value="DNA_polI_exo1"/>
    <property type="match status" value="1"/>
</dbReference>
<dbReference type="SUPFAM" id="SSF88723">
    <property type="entry name" value="PIN domain-like"/>
    <property type="match status" value="1"/>
</dbReference>
<dbReference type="EC" id="2.7.7.7" evidence="2 15"/>
<dbReference type="FunFam" id="1.10.150.20:FF:000002">
    <property type="entry name" value="DNA polymerase I"/>
    <property type="match status" value="1"/>
</dbReference>
<comment type="function">
    <text evidence="16">In addition to polymerase activity, this DNA polymerase exhibits 5'-3' exonuclease activity.</text>
</comment>
<evidence type="ECO:0000259" key="18">
    <source>
        <dbReference type="SMART" id="SM00482"/>
    </source>
</evidence>
<evidence type="ECO:0000313" key="19">
    <source>
        <dbReference type="EMBL" id="KXB65262.1"/>
    </source>
</evidence>
<dbReference type="InterPro" id="IPR012337">
    <property type="entry name" value="RNaseH-like_sf"/>
</dbReference>
<evidence type="ECO:0000256" key="9">
    <source>
        <dbReference type="ARBA" id="ARBA00022801"/>
    </source>
</evidence>
<organism evidence="19 20">
    <name type="scientific">Aedoeadaptatus coxii</name>
    <dbReference type="NCBI Taxonomy" id="755172"/>
    <lineage>
        <taxon>Bacteria</taxon>
        <taxon>Bacillati</taxon>
        <taxon>Bacillota</taxon>
        <taxon>Tissierellia</taxon>
        <taxon>Tissierellales</taxon>
        <taxon>Peptoniphilaceae</taxon>
        <taxon>Aedoeadaptatus</taxon>
    </lineage>
</organism>
<dbReference type="Gene3D" id="3.40.50.1010">
    <property type="entry name" value="5'-nuclease"/>
    <property type="match status" value="1"/>
</dbReference>
<dbReference type="Gene3D" id="1.20.1060.10">
    <property type="entry name" value="Taq DNA Polymerase, Chain T, domain 4"/>
    <property type="match status" value="1"/>
</dbReference>
<dbReference type="InterPro" id="IPR008918">
    <property type="entry name" value="HhH2"/>
</dbReference>
<keyword evidence="20" id="KW-1185">Reference proteome</keyword>
<feature type="domain" description="5'-3' exonuclease" evidence="17">
    <location>
        <begin position="1"/>
        <end position="263"/>
    </location>
</feature>
<keyword evidence="12 16" id="KW-0238">DNA-binding</keyword>
<dbReference type="CDD" id="cd08637">
    <property type="entry name" value="DNA_pol_A_pol_I_C"/>
    <property type="match status" value="1"/>
</dbReference>
<keyword evidence="7" id="KW-0540">Nuclease</keyword>
<dbReference type="FunFam" id="3.40.50.1010:FF:000001">
    <property type="entry name" value="DNA polymerase I"/>
    <property type="match status" value="1"/>
</dbReference>
<name>A0A134AC19_9FIRM</name>
<dbReference type="InterPro" id="IPR002298">
    <property type="entry name" value="DNA_polymerase_A"/>
</dbReference>
<dbReference type="PROSITE" id="PS00447">
    <property type="entry name" value="DNA_POLYMERASE_A"/>
    <property type="match status" value="1"/>
</dbReference>
<protein>
    <recommendedName>
        <fullName evidence="3 15">DNA polymerase I</fullName>
        <ecNumber evidence="2 15">2.7.7.7</ecNumber>
    </recommendedName>
</protein>
<dbReference type="InterPro" id="IPR020046">
    <property type="entry name" value="5-3_exonucl_a-hlix_arch_N"/>
</dbReference>
<evidence type="ECO:0000259" key="17">
    <source>
        <dbReference type="SMART" id="SM00475"/>
    </source>
</evidence>
<dbReference type="InterPro" id="IPR018320">
    <property type="entry name" value="DNA_polymerase_1"/>
</dbReference>
<comment type="caution">
    <text evidence="19">The sequence shown here is derived from an EMBL/GenBank/DDBJ whole genome shotgun (WGS) entry which is preliminary data.</text>
</comment>
<dbReference type="CDD" id="cd06140">
    <property type="entry name" value="DNA_polA_I_Bacillus_like_exo"/>
    <property type="match status" value="1"/>
</dbReference>
<dbReference type="SUPFAM" id="SSF53098">
    <property type="entry name" value="Ribonuclease H-like"/>
    <property type="match status" value="1"/>
</dbReference>
<comment type="similarity">
    <text evidence="1 16">Belongs to the DNA polymerase type-A family.</text>
</comment>
<keyword evidence="4 16" id="KW-0808">Transferase</keyword>
<evidence type="ECO:0000256" key="2">
    <source>
        <dbReference type="ARBA" id="ARBA00012417"/>
    </source>
</evidence>
<dbReference type="Gene3D" id="1.10.150.20">
    <property type="entry name" value="5' to 3' exonuclease, C-terminal subdomain"/>
    <property type="match status" value="2"/>
</dbReference>
<sequence length="879" mass="100267">MNQNTMLIIDGSSLFFRAFYALPLLKTKRGLYTNAVYGFVSMMENAIEQINPDHLLVCFDQKGRTFRHKLYDEYKGTRQKTPTELDQQWPYLMEILKSMRIKTVDSPEYEADDLAGTVASLAKQAGQKVYLLTGDRDYLQLVDENVFALMTKKGITNLEVYDVERIQKEYGLTPNQLIDLKGLMGDSSDNIPGVPGIGEKTGIQLLKDFHSLEGVYDHIEDITGKKRKENLIEFEQQAFLSKKLGEIITNMPLDFELEDLKRKEYDLESLRELYTRYEFFTLMKRLPDEDGEIEETTVESLSVVSMKEALEGVKGADKVMLHVITDEKPYRDGKILYLLLSDLQKGSIVREPSAEDFKAMKDLLEDKGISICGIDLKDLFLFAFADNMEITGVDFDSAIAEYLLDPAKSNYAPSHLIGLYENYTVTPPEEFLGKGKNKKSPLEMEEEMVKYLSEIHAHLPKVMGLQEKKLKDLNMWDLFSTIEMPLVETLASMEFEGMNCDVAVLEDIGNHLTVEIDDLEKKIYELAGREFNINSPKQLSEVLFEDLKLTPIKKTKTGYSTNQEVLEKLSNDHEIVDLILDYRQLTKIQSTYVEGLKAEITDDGKIHSTFQQTVTATGRISSTEPNLQNIPIKTEVGRSIRKAFVAQKDHMFIDADYSQIELRILAHVSKDDVMQAAFNEGADIHTTTASQVFHVDKEDVTKLMRSRAKAVNFGIVYGISDYGLSQDLNISRKEAKEYIDNYLHKFSGVHHFMEEIVEIGKEQGYVETLFHRRRYIPELSAKNFSVRSFGERIALNMPIQGTAADMIKKAMVSVYFKLKEKNLKSKLLLQVHDELILESPAEELESVKQLLVETMEAALPLSIPVRVDVETGDNWYESK</sequence>
<dbReference type="InterPro" id="IPR001098">
    <property type="entry name" value="DNA-dir_DNA_pol_A_palm_dom"/>
</dbReference>
<dbReference type="InterPro" id="IPR036397">
    <property type="entry name" value="RNaseH_sf"/>
</dbReference>
<evidence type="ECO:0000256" key="6">
    <source>
        <dbReference type="ARBA" id="ARBA00022705"/>
    </source>
</evidence>
<dbReference type="STRING" id="755172.HMPREF1863_01772"/>
<dbReference type="GO" id="GO:0006261">
    <property type="term" value="P:DNA-templated DNA replication"/>
    <property type="evidence" value="ECO:0007669"/>
    <property type="project" value="UniProtKB-UniRule"/>
</dbReference>
<dbReference type="Gene3D" id="3.30.70.370">
    <property type="match status" value="1"/>
</dbReference>
<dbReference type="EMBL" id="LSDG01000045">
    <property type="protein sequence ID" value="KXB65262.1"/>
    <property type="molecule type" value="Genomic_DNA"/>
</dbReference>
<dbReference type="SMART" id="SM00279">
    <property type="entry name" value="HhH2"/>
    <property type="match status" value="1"/>
</dbReference>
<keyword evidence="13 16" id="KW-0234">DNA repair</keyword>
<evidence type="ECO:0000256" key="1">
    <source>
        <dbReference type="ARBA" id="ARBA00007705"/>
    </source>
</evidence>
<keyword evidence="10 16" id="KW-0269">Exonuclease</keyword>
<dbReference type="PANTHER" id="PTHR10133">
    <property type="entry name" value="DNA POLYMERASE I"/>
    <property type="match status" value="1"/>
</dbReference>
<evidence type="ECO:0000256" key="16">
    <source>
        <dbReference type="RuleBase" id="RU004460"/>
    </source>
</evidence>
<dbReference type="GO" id="GO:0003887">
    <property type="term" value="F:DNA-directed DNA polymerase activity"/>
    <property type="evidence" value="ECO:0007669"/>
    <property type="project" value="UniProtKB-UniRule"/>
</dbReference>
<evidence type="ECO:0000256" key="8">
    <source>
        <dbReference type="ARBA" id="ARBA00022763"/>
    </source>
</evidence>
<evidence type="ECO:0000256" key="11">
    <source>
        <dbReference type="ARBA" id="ARBA00022932"/>
    </source>
</evidence>